<dbReference type="AlphaFoldDB" id="A0A438CKV0"/>
<dbReference type="InterPro" id="IPR043502">
    <property type="entry name" value="DNA/RNA_pol_sf"/>
</dbReference>
<evidence type="ECO:0000259" key="3">
    <source>
        <dbReference type="Pfam" id="PF07727"/>
    </source>
</evidence>
<accession>A0A438CKV0</accession>
<feature type="compositionally biased region" description="Polar residues" evidence="1">
    <location>
        <begin position="432"/>
        <end position="450"/>
    </location>
</feature>
<evidence type="ECO:0000256" key="1">
    <source>
        <dbReference type="SAM" id="MobiDB-lite"/>
    </source>
</evidence>
<reference evidence="4 5" key="1">
    <citation type="journal article" date="2018" name="PLoS Genet.">
        <title>Population sequencing reveals clonal diversity and ancestral inbreeding in the grapevine cultivar Chardonnay.</title>
        <authorList>
            <person name="Roach M.J."/>
            <person name="Johnson D.L."/>
            <person name="Bohlmann J."/>
            <person name="van Vuuren H.J."/>
            <person name="Jones S.J."/>
            <person name="Pretorius I.S."/>
            <person name="Schmidt S.A."/>
            <person name="Borneman A.R."/>
        </authorList>
    </citation>
    <scope>NUCLEOTIDE SEQUENCE [LARGE SCALE GENOMIC DNA]</scope>
    <source>
        <strain evidence="5">cv. Chardonnay</strain>
        <tissue evidence="4">Leaf</tissue>
    </source>
</reference>
<dbReference type="Pfam" id="PF07727">
    <property type="entry name" value="RVT_2"/>
    <property type="match status" value="1"/>
</dbReference>
<protein>
    <submittedName>
        <fullName evidence="4">Retrovirus-related Pol polyprotein from transposon TNT 1-94</fullName>
    </submittedName>
</protein>
<dbReference type="Proteomes" id="UP000288805">
    <property type="component" value="Unassembled WGS sequence"/>
</dbReference>
<comment type="caution">
    <text evidence="4">The sequence shown here is derived from an EMBL/GenBank/DDBJ whole genome shotgun (WGS) entry which is preliminary data.</text>
</comment>
<keyword evidence="2" id="KW-0812">Transmembrane</keyword>
<name>A0A438CKV0_VITVI</name>
<dbReference type="PANTHER" id="PTHR11439:SF517">
    <property type="entry name" value="CYSTEINE-RICH RLK (RECEPTOR-LIKE PROTEIN KINASE) 8"/>
    <property type="match status" value="1"/>
</dbReference>
<gene>
    <name evidence="4" type="primary">POLX_1000</name>
    <name evidence="4" type="ORF">CK203_094456</name>
</gene>
<organism evidence="4 5">
    <name type="scientific">Vitis vinifera</name>
    <name type="common">Grape</name>
    <dbReference type="NCBI Taxonomy" id="29760"/>
    <lineage>
        <taxon>Eukaryota</taxon>
        <taxon>Viridiplantae</taxon>
        <taxon>Streptophyta</taxon>
        <taxon>Embryophyta</taxon>
        <taxon>Tracheophyta</taxon>
        <taxon>Spermatophyta</taxon>
        <taxon>Magnoliopsida</taxon>
        <taxon>eudicotyledons</taxon>
        <taxon>Gunneridae</taxon>
        <taxon>Pentapetalae</taxon>
        <taxon>rosids</taxon>
        <taxon>Vitales</taxon>
        <taxon>Vitaceae</taxon>
        <taxon>Viteae</taxon>
        <taxon>Vitis</taxon>
    </lineage>
</organism>
<evidence type="ECO:0000256" key="2">
    <source>
        <dbReference type="SAM" id="Phobius"/>
    </source>
</evidence>
<dbReference type="CDD" id="cd09272">
    <property type="entry name" value="RNase_HI_RT_Ty1"/>
    <property type="match status" value="1"/>
</dbReference>
<feature type="transmembrane region" description="Helical" evidence="2">
    <location>
        <begin position="472"/>
        <end position="494"/>
    </location>
</feature>
<proteinExistence type="predicted"/>
<evidence type="ECO:0000313" key="4">
    <source>
        <dbReference type="EMBL" id="RVW23843.1"/>
    </source>
</evidence>
<dbReference type="InterPro" id="IPR013103">
    <property type="entry name" value="RVT_2"/>
</dbReference>
<dbReference type="EMBL" id="QGNW01002185">
    <property type="protein sequence ID" value="RVW23843.1"/>
    <property type="molecule type" value="Genomic_DNA"/>
</dbReference>
<feature type="domain" description="Reverse transcriptase Ty1/copia-type" evidence="3">
    <location>
        <begin position="2"/>
        <end position="184"/>
    </location>
</feature>
<keyword evidence="2" id="KW-1133">Transmembrane helix</keyword>
<feature type="region of interest" description="Disordered" evidence="1">
    <location>
        <begin position="428"/>
        <end position="451"/>
    </location>
</feature>
<evidence type="ECO:0000313" key="5">
    <source>
        <dbReference type="Proteomes" id="UP000288805"/>
    </source>
</evidence>
<dbReference type="SUPFAM" id="SSF56672">
    <property type="entry name" value="DNA/RNA polymerases"/>
    <property type="match status" value="1"/>
</dbReference>
<sequence length="498" mass="56031">METIRLVVALAAQRGWSIYQLDVKSTFLHGELNEEVFVEQPCGYVQKGNEQKVYKLKKALYGLKQAPRAWYSRIEAYFMKEVFEKCDYEHTLFIKTNKEGKVLIVSLYVDDLIFTGNDELMFAEFKYSMKHEFDMTDLGKMRYFLGLEVLQKSDGIFISQKRYALEVLNRFGMDKSNSVFNPIVPGCKLVKDEGGVKVDKTYYKQVVGSLMYLTATRPDLMFVVSIISRKGGDDELVAYTDSDYAGDLEDRKSTSEAEFIAATSCACQAVWLKRVLGKLDQNQSKSCVIQCDSSSAIKLSKNPVMHGRSKHIDVRFHFLRDLTKDGSVELVYCNTQEQLADIMTKPLKLNTFVKLRGQLGVCSETNPAHACCLPRCLPYSTASACHGKDGGCNPHTVFPSAILSRARTHTGSAAMAAKRLKELLETHKPSAHENSSITNGNETNGQSNEKSLQRRLGYELEVMVNMQNKNGFVVGMIDIHAWLLMVMVVVVVVVEKNI</sequence>
<keyword evidence="2" id="KW-0472">Membrane</keyword>
<dbReference type="PANTHER" id="PTHR11439">
    <property type="entry name" value="GAG-POL-RELATED RETROTRANSPOSON"/>
    <property type="match status" value="1"/>
</dbReference>